<keyword evidence="4" id="KW-0677">Repeat</keyword>
<feature type="disulfide bond" evidence="8">
    <location>
        <begin position="160"/>
        <end position="172"/>
    </location>
</feature>
<keyword evidence="13" id="KW-1185">Reference proteome</keyword>
<organism evidence="12 13">
    <name type="scientific">Scylla paramamosain</name>
    <name type="common">Mud crab</name>
    <dbReference type="NCBI Taxonomy" id="85552"/>
    <lineage>
        <taxon>Eukaryota</taxon>
        <taxon>Metazoa</taxon>
        <taxon>Ecdysozoa</taxon>
        <taxon>Arthropoda</taxon>
        <taxon>Crustacea</taxon>
        <taxon>Multicrustacea</taxon>
        <taxon>Malacostraca</taxon>
        <taxon>Eumalacostraca</taxon>
        <taxon>Eucarida</taxon>
        <taxon>Decapoda</taxon>
        <taxon>Pleocyemata</taxon>
        <taxon>Brachyura</taxon>
        <taxon>Eubrachyura</taxon>
        <taxon>Portunoidea</taxon>
        <taxon>Portunidae</taxon>
        <taxon>Portuninae</taxon>
        <taxon>Scylla</taxon>
    </lineage>
</organism>
<dbReference type="SMART" id="SM00192">
    <property type="entry name" value="LDLa"/>
    <property type="match status" value="4"/>
</dbReference>
<keyword evidence="3" id="KW-0812">Transmembrane</keyword>
<keyword evidence="10" id="KW-0732">Signal</keyword>
<dbReference type="PRINTS" id="PR00261">
    <property type="entry name" value="LDLRECEPTOR"/>
</dbReference>
<feature type="domain" description="Peptidase S1" evidence="11">
    <location>
        <begin position="380"/>
        <end position="625"/>
    </location>
</feature>
<evidence type="ECO:0000259" key="11">
    <source>
        <dbReference type="PROSITE" id="PS50240"/>
    </source>
</evidence>
<dbReference type="InterPro" id="IPR001254">
    <property type="entry name" value="Trypsin_dom"/>
</dbReference>
<comment type="caution">
    <text evidence="12">The sequence shown here is derived from an EMBL/GenBank/DDBJ whole genome shotgun (WGS) entry which is preliminary data.</text>
</comment>
<dbReference type="SUPFAM" id="SSF57424">
    <property type="entry name" value="LDL receptor-like module"/>
    <property type="match status" value="3"/>
</dbReference>
<evidence type="ECO:0000256" key="9">
    <source>
        <dbReference type="SAM" id="MobiDB-lite"/>
    </source>
</evidence>
<feature type="signal peptide" evidence="10">
    <location>
        <begin position="1"/>
        <end position="21"/>
    </location>
</feature>
<gene>
    <name evidence="12" type="ORF">O3P69_000731</name>
</gene>
<dbReference type="CDD" id="cd00112">
    <property type="entry name" value="LDLa"/>
    <property type="match status" value="3"/>
</dbReference>
<feature type="compositionally biased region" description="Pro residues" evidence="9">
    <location>
        <begin position="211"/>
        <end position="233"/>
    </location>
</feature>
<comment type="caution">
    <text evidence="8">Lacks conserved residue(s) required for the propagation of feature annotation.</text>
</comment>
<dbReference type="GO" id="GO:0006508">
    <property type="term" value="P:proteolysis"/>
    <property type="evidence" value="ECO:0007669"/>
    <property type="project" value="InterPro"/>
</dbReference>
<comment type="subcellular location">
    <subcellularLocation>
        <location evidence="2">Endomembrane system</location>
    </subcellularLocation>
    <subcellularLocation>
        <location evidence="1">Membrane</location>
        <topology evidence="1">Single-pass membrane protein</topology>
    </subcellularLocation>
</comment>
<dbReference type="Proteomes" id="UP001487740">
    <property type="component" value="Unassembled WGS sequence"/>
</dbReference>
<feature type="disulfide bond" evidence="8">
    <location>
        <begin position="126"/>
        <end position="144"/>
    </location>
</feature>
<evidence type="ECO:0000256" key="6">
    <source>
        <dbReference type="ARBA" id="ARBA00023136"/>
    </source>
</evidence>
<dbReference type="SMART" id="SM00020">
    <property type="entry name" value="Tryp_SPc"/>
    <property type="match status" value="1"/>
</dbReference>
<feature type="disulfide bond" evidence="8">
    <location>
        <begin position="119"/>
        <end position="131"/>
    </location>
</feature>
<evidence type="ECO:0000256" key="2">
    <source>
        <dbReference type="ARBA" id="ARBA00004308"/>
    </source>
</evidence>
<dbReference type="GO" id="GO:0004252">
    <property type="term" value="F:serine-type endopeptidase activity"/>
    <property type="evidence" value="ECO:0007669"/>
    <property type="project" value="InterPro"/>
</dbReference>
<dbReference type="SUPFAM" id="SSF50494">
    <property type="entry name" value="Trypsin-like serine proteases"/>
    <property type="match status" value="1"/>
</dbReference>
<evidence type="ECO:0000256" key="3">
    <source>
        <dbReference type="ARBA" id="ARBA00022692"/>
    </source>
</evidence>
<feature type="disulfide bond" evidence="8">
    <location>
        <begin position="167"/>
        <end position="185"/>
    </location>
</feature>
<dbReference type="GO" id="GO:0016192">
    <property type="term" value="P:vesicle-mediated transport"/>
    <property type="evidence" value="ECO:0007669"/>
    <property type="project" value="UniProtKB-ARBA"/>
</dbReference>
<accession>A0AAW0UTH0</accession>
<name>A0AAW0UTH0_SCYPA</name>
<dbReference type="InterPro" id="IPR009003">
    <property type="entry name" value="Peptidase_S1_PA"/>
</dbReference>
<dbReference type="EMBL" id="JARAKH010000007">
    <property type="protein sequence ID" value="KAK8402503.1"/>
    <property type="molecule type" value="Genomic_DNA"/>
</dbReference>
<evidence type="ECO:0000256" key="8">
    <source>
        <dbReference type="PROSITE-ProRule" id="PRU00124"/>
    </source>
</evidence>
<dbReference type="PROSITE" id="PS01209">
    <property type="entry name" value="LDLRA_1"/>
    <property type="match status" value="1"/>
</dbReference>
<evidence type="ECO:0000313" key="13">
    <source>
        <dbReference type="Proteomes" id="UP001487740"/>
    </source>
</evidence>
<proteinExistence type="predicted"/>
<dbReference type="InterPro" id="IPR043504">
    <property type="entry name" value="Peptidase_S1_PA_chymotrypsin"/>
</dbReference>
<feature type="region of interest" description="Disordered" evidence="9">
    <location>
        <begin position="194"/>
        <end position="239"/>
    </location>
</feature>
<dbReference type="PROSITE" id="PS00134">
    <property type="entry name" value="TRYPSIN_HIS"/>
    <property type="match status" value="1"/>
</dbReference>
<dbReference type="AlphaFoldDB" id="A0AAW0UTH0"/>
<dbReference type="PROSITE" id="PS50068">
    <property type="entry name" value="LDLRA_2"/>
    <property type="match status" value="3"/>
</dbReference>
<dbReference type="InterPro" id="IPR036055">
    <property type="entry name" value="LDL_receptor-like_sf"/>
</dbReference>
<feature type="disulfide bond" evidence="8">
    <location>
        <begin position="85"/>
        <end position="103"/>
    </location>
</feature>
<keyword evidence="5" id="KW-1133">Transmembrane helix</keyword>
<dbReference type="Gene3D" id="2.40.10.10">
    <property type="entry name" value="Trypsin-like serine proteases"/>
    <property type="match status" value="1"/>
</dbReference>
<dbReference type="GO" id="GO:0005886">
    <property type="term" value="C:plasma membrane"/>
    <property type="evidence" value="ECO:0007669"/>
    <property type="project" value="TreeGrafter"/>
</dbReference>
<dbReference type="PANTHER" id="PTHR24270">
    <property type="entry name" value="LOW-DENSITY LIPOPROTEIN RECEPTOR-RELATED"/>
    <property type="match status" value="1"/>
</dbReference>
<sequence length="630" mass="69302">MLRRRILTLLGLLALLPMAASQCQVGQVPCGNLCGNACDGTVDCLDRSDETYELCSKKVCNSNDTNLGTGNFEDIFDFNPPKFQCAYGGCIREMFVCNGHPDCWDNSDETPELCSSKQCTRREFRCDYGACIRKTWSCNGNYNCLDKSDETEKHCKSKRCRSSQFKCAYGACIPASERCDGSPDCVDSSDESEKECGVGHTTKPSVTVTQPPTPTPPKPPVVITPQTPQPPGKPGTISFDGGSTSPPDWCLAQGLCSCPKPNEHFCVPCENTLSCSVLGDGSVCSIKPAGGPFANVKVEVLTCGIRPVVSLAGFVRNHDASFCGSSEGVPLESVVLADCWGQIILAQCHANGMWHSYRGGANASPPSPSLCQFQEVNSPVCGQRPRYIRPPGRTIHLKAQPQWPWMVGLKKEGDYFCTATIINPYYLLTAGHCITSSRETNQLVDPRDVKVQRVNAEGKIVQVRISQIHLYPQYVPGNRPSHDVALVRMENEINFSHQVFPACVHTEQFPQMEIAATFNRTINEYEWEMILQQHDPRCHSPQDRCAVTLGIDAQQFCAIDTGFLRYLPEGSSGGPYMVNIGSDIEERWVVAGIVSSSYRQTSCTRPFTIFTSITSYWPWISKCVHEGICG</sequence>
<evidence type="ECO:0000256" key="5">
    <source>
        <dbReference type="ARBA" id="ARBA00022989"/>
    </source>
</evidence>
<evidence type="ECO:0000256" key="4">
    <source>
        <dbReference type="ARBA" id="ARBA00022737"/>
    </source>
</evidence>
<keyword evidence="7 8" id="KW-1015">Disulfide bond</keyword>
<evidence type="ECO:0000256" key="10">
    <source>
        <dbReference type="SAM" id="SignalP"/>
    </source>
</evidence>
<dbReference type="Pfam" id="PF00089">
    <property type="entry name" value="Trypsin"/>
    <property type="match status" value="1"/>
</dbReference>
<dbReference type="InterPro" id="IPR002172">
    <property type="entry name" value="LDrepeatLR_classA_rpt"/>
</dbReference>
<dbReference type="Gene3D" id="4.10.400.10">
    <property type="entry name" value="Low-density Lipoprotein Receptor"/>
    <property type="match status" value="3"/>
</dbReference>
<dbReference type="GO" id="GO:0012505">
    <property type="term" value="C:endomembrane system"/>
    <property type="evidence" value="ECO:0007669"/>
    <property type="project" value="UniProtKB-SubCell"/>
</dbReference>
<evidence type="ECO:0000313" key="12">
    <source>
        <dbReference type="EMBL" id="KAK8402503.1"/>
    </source>
</evidence>
<evidence type="ECO:0000256" key="7">
    <source>
        <dbReference type="ARBA" id="ARBA00023157"/>
    </source>
</evidence>
<dbReference type="InterPro" id="IPR018114">
    <property type="entry name" value="TRYPSIN_HIS"/>
</dbReference>
<evidence type="ECO:0000256" key="1">
    <source>
        <dbReference type="ARBA" id="ARBA00004167"/>
    </source>
</evidence>
<dbReference type="Pfam" id="PF00057">
    <property type="entry name" value="Ldl_recept_a"/>
    <property type="match status" value="3"/>
</dbReference>
<feature type="chain" id="PRO_5043362514" description="Peptidase S1 domain-containing protein" evidence="10">
    <location>
        <begin position="22"/>
        <end position="630"/>
    </location>
</feature>
<reference evidence="12 13" key="1">
    <citation type="submission" date="2023-03" db="EMBL/GenBank/DDBJ databases">
        <title>High-quality genome of Scylla paramamosain provides insights in environmental adaptation.</title>
        <authorList>
            <person name="Zhang L."/>
        </authorList>
    </citation>
    <scope>NUCLEOTIDE SEQUENCE [LARGE SCALE GENOMIC DNA]</scope>
    <source>
        <strain evidence="12">LZ_2023a</strain>
        <tissue evidence="12">Muscle</tissue>
    </source>
</reference>
<dbReference type="InterPro" id="IPR023415">
    <property type="entry name" value="LDLR_class-A_CS"/>
</dbReference>
<feature type="compositionally biased region" description="Low complexity" evidence="9">
    <location>
        <begin position="201"/>
        <end position="210"/>
    </location>
</feature>
<protein>
    <recommendedName>
        <fullName evidence="11">Peptidase S1 domain-containing protein</fullName>
    </recommendedName>
</protein>
<keyword evidence="6" id="KW-0472">Membrane</keyword>
<dbReference type="FunFam" id="2.40.10.10:FF:000068">
    <property type="entry name" value="transmembrane protease serine 2"/>
    <property type="match status" value="1"/>
</dbReference>
<dbReference type="InterPro" id="IPR050685">
    <property type="entry name" value="LDLR"/>
</dbReference>
<dbReference type="PROSITE" id="PS50240">
    <property type="entry name" value="TRYPSIN_DOM"/>
    <property type="match status" value="1"/>
</dbReference>